<organism evidence="5 6">
    <name type="scientific">Reticulibacter mediterranei</name>
    <dbReference type="NCBI Taxonomy" id="2778369"/>
    <lineage>
        <taxon>Bacteria</taxon>
        <taxon>Bacillati</taxon>
        <taxon>Chloroflexota</taxon>
        <taxon>Ktedonobacteria</taxon>
        <taxon>Ktedonobacterales</taxon>
        <taxon>Reticulibacteraceae</taxon>
        <taxon>Reticulibacter</taxon>
    </lineage>
</organism>
<dbReference type="SUPFAM" id="SSF49503">
    <property type="entry name" value="Cupredoxins"/>
    <property type="match status" value="1"/>
</dbReference>
<evidence type="ECO:0000259" key="4">
    <source>
        <dbReference type="Pfam" id="PF00127"/>
    </source>
</evidence>
<reference evidence="5" key="1">
    <citation type="submission" date="2020-10" db="EMBL/GenBank/DDBJ databases">
        <title>Taxonomic study of unclassified bacteria belonging to the class Ktedonobacteria.</title>
        <authorList>
            <person name="Yabe S."/>
            <person name="Wang C.M."/>
            <person name="Zheng Y."/>
            <person name="Sakai Y."/>
            <person name="Cavaletti L."/>
            <person name="Monciardini P."/>
            <person name="Donadio S."/>
        </authorList>
    </citation>
    <scope>NUCLEOTIDE SEQUENCE</scope>
    <source>
        <strain evidence="5">ID150040</strain>
    </source>
</reference>
<keyword evidence="1" id="KW-0479">Metal-binding</keyword>
<dbReference type="InterPro" id="IPR000923">
    <property type="entry name" value="BlueCu_1"/>
</dbReference>
<dbReference type="AlphaFoldDB" id="A0A8J3N374"/>
<feature type="signal peptide" evidence="3">
    <location>
        <begin position="1"/>
        <end position="20"/>
    </location>
</feature>
<dbReference type="RefSeq" id="WP_220207428.1">
    <property type="nucleotide sequence ID" value="NZ_BNJK01000001.1"/>
</dbReference>
<name>A0A8J3N374_9CHLR</name>
<accession>A0A8J3N374</accession>
<dbReference type="GO" id="GO:0005507">
    <property type="term" value="F:copper ion binding"/>
    <property type="evidence" value="ECO:0007669"/>
    <property type="project" value="InterPro"/>
</dbReference>
<evidence type="ECO:0000313" key="6">
    <source>
        <dbReference type="Proteomes" id="UP000597444"/>
    </source>
</evidence>
<dbReference type="PROSITE" id="PS51257">
    <property type="entry name" value="PROKAR_LIPOPROTEIN"/>
    <property type="match status" value="1"/>
</dbReference>
<keyword evidence="3" id="KW-0732">Signal</keyword>
<feature type="domain" description="Blue (type 1) copper" evidence="4">
    <location>
        <begin position="34"/>
        <end position="126"/>
    </location>
</feature>
<feature type="chain" id="PRO_5035224708" description="Blue (type 1) copper domain-containing protein" evidence="3">
    <location>
        <begin position="21"/>
        <end position="127"/>
    </location>
</feature>
<dbReference type="EMBL" id="BNJK01000001">
    <property type="protein sequence ID" value="GHO96834.1"/>
    <property type="molecule type" value="Genomic_DNA"/>
</dbReference>
<dbReference type="Gene3D" id="2.60.40.420">
    <property type="entry name" value="Cupredoxins - blue copper proteins"/>
    <property type="match status" value="1"/>
</dbReference>
<evidence type="ECO:0000256" key="3">
    <source>
        <dbReference type="SAM" id="SignalP"/>
    </source>
</evidence>
<keyword evidence="6" id="KW-1185">Reference proteome</keyword>
<proteinExistence type="predicted"/>
<dbReference type="InterPro" id="IPR008972">
    <property type="entry name" value="Cupredoxin"/>
</dbReference>
<dbReference type="GO" id="GO:0009055">
    <property type="term" value="F:electron transfer activity"/>
    <property type="evidence" value="ECO:0007669"/>
    <property type="project" value="InterPro"/>
</dbReference>
<dbReference type="Proteomes" id="UP000597444">
    <property type="component" value="Unassembled WGS sequence"/>
</dbReference>
<evidence type="ECO:0000256" key="2">
    <source>
        <dbReference type="ARBA" id="ARBA00023008"/>
    </source>
</evidence>
<protein>
    <recommendedName>
        <fullName evidence="4">Blue (type 1) copper domain-containing protein</fullName>
    </recommendedName>
</protein>
<gene>
    <name evidence="5" type="ORF">KSF_068820</name>
</gene>
<evidence type="ECO:0000313" key="5">
    <source>
        <dbReference type="EMBL" id="GHO96834.1"/>
    </source>
</evidence>
<evidence type="ECO:0000256" key="1">
    <source>
        <dbReference type="ARBA" id="ARBA00022723"/>
    </source>
</evidence>
<comment type="caution">
    <text evidence="5">The sequence shown here is derived from an EMBL/GenBank/DDBJ whole genome shotgun (WGS) entry which is preliminary data.</text>
</comment>
<dbReference type="Pfam" id="PF00127">
    <property type="entry name" value="Copper-bind"/>
    <property type="match status" value="1"/>
</dbReference>
<sequence>MYKKLVFGMIAFALVTVLFAACSIKEGATASGIEAKMGSSNFIDTKVTLKKGESVTLVDEVASLHTITNGTWDGSQAKPAVEAGAPQVHFTVSGKGESRNVGPFTTAGTFHLYCTVHPGMNLEIIVQ</sequence>
<keyword evidence="2" id="KW-0186">Copper</keyword>